<organism evidence="4 5">
    <name type="scientific">Brachionus calyciflorus</name>
    <dbReference type="NCBI Taxonomy" id="104777"/>
    <lineage>
        <taxon>Eukaryota</taxon>
        <taxon>Metazoa</taxon>
        <taxon>Spiralia</taxon>
        <taxon>Gnathifera</taxon>
        <taxon>Rotifera</taxon>
        <taxon>Eurotatoria</taxon>
        <taxon>Monogononta</taxon>
        <taxon>Pseudotrocha</taxon>
        <taxon>Ploima</taxon>
        <taxon>Brachionidae</taxon>
        <taxon>Brachionus</taxon>
    </lineage>
</organism>
<keyword evidence="1" id="KW-0433">Leucine-rich repeat</keyword>
<dbReference type="InterPro" id="IPR032675">
    <property type="entry name" value="LRR_dom_sf"/>
</dbReference>
<keyword evidence="2" id="KW-0677">Repeat</keyword>
<accession>A0A814FF77</accession>
<dbReference type="OrthoDB" id="676979at2759"/>
<protein>
    <submittedName>
        <fullName evidence="4">Uncharacterized protein</fullName>
    </submittedName>
</protein>
<evidence type="ECO:0000256" key="1">
    <source>
        <dbReference type="ARBA" id="ARBA00022614"/>
    </source>
</evidence>
<dbReference type="PROSITE" id="PS51450">
    <property type="entry name" value="LRR"/>
    <property type="match status" value="2"/>
</dbReference>
<evidence type="ECO:0000256" key="3">
    <source>
        <dbReference type="SAM" id="Phobius"/>
    </source>
</evidence>
<dbReference type="SMART" id="SM00369">
    <property type="entry name" value="LRR_TYP"/>
    <property type="match status" value="5"/>
</dbReference>
<dbReference type="AlphaFoldDB" id="A0A814FF77"/>
<dbReference type="SUPFAM" id="SSF52058">
    <property type="entry name" value="L domain-like"/>
    <property type="match status" value="1"/>
</dbReference>
<feature type="transmembrane region" description="Helical" evidence="3">
    <location>
        <begin position="751"/>
        <end position="770"/>
    </location>
</feature>
<dbReference type="Pfam" id="PF13855">
    <property type="entry name" value="LRR_8"/>
    <property type="match status" value="3"/>
</dbReference>
<name>A0A814FF77_9BILA</name>
<dbReference type="PANTHER" id="PTHR45712">
    <property type="entry name" value="AGAP008170-PA"/>
    <property type="match status" value="1"/>
</dbReference>
<evidence type="ECO:0000313" key="5">
    <source>
        <dbReference type="Proteomes" id="UP000663879"/>
    </source>
</evidence>
<proteinExistence type="predicted"/>
<feature type="transmembrane region" description="Helical" evidence="3">
    <location>
        <begin position="646"/>
        <end position="671"/>
    </location>
</feature>
<evidence type="ECO:0000313" key="4">
    <source>
        <dbReference type="EMBL" id="CAF0982172.1"/>
    </source>
</evidence>
<dbReference type="Gene3D" id="3.80.10.10">
    <property type="entry name" value="Ribonuclease Inhibitor"/>
    <property type="match status" value="1"/>
</dbReference>
<dbReference type="SMART" id="SM00365">
    <property type="entry name" value="LRR_SD22"/>
    <property type="match status" value="3"/>
</dbReference>
<gene>
    <name evidence="4" type="ORF">OXX778_LOCUS15479</name>
</gene>
<evidence type="ECO:0000256" key="2">
    <source>
        <dbReference type="ARBA" id="ARBA00022737"/>
    </source>
</evidence>
<feature type="transmembrane region" description="Helical" evidence="3">
    <location>
        <begin position="615"/>
        <end position="634"/>
    </location>
</feature>
<keyword evidence="3" id="KW-0812">Transmembrane</keyword>
<reference evidence="4" key="1">
    <citation type="submission" date="2021-02" db="EMBL/GenBank/DDBJ databases">
        <authorList>
            <person name="Nowell W R."/>
        </authorList>
    </citation>
    <scope>NUCLEOTIDE SEQUENCE</scope>
    <source>
        <strain evidence="4">Ploen Becks lab</strain>
    </source>
</reference>
<dbReference type="InterPro" id="IPR050333">
    <property type="entry name" value="SLRP"/>
</dbReference>
<keyword evidence="5" id="KW-1185">Reference proteome</keyword>
<dbReference type="InterPro" id="IPR001611">
    <property type="entry name" value="Leu-rich_rpt"/>
</dbReference>
<dbReference type="PANTHER" id="PTHR45712:SF22">
    <property type="entry name" value="INSULIN-LIKE GROWTH FACTOR-BINDING PROTEIN COMPLEX ACID LABILE SUBUNIT"/>
    <property type="match status" value="1"/>
</dbReference>
<dbReference type="InterPro" id="IPR003591">
    <property type="entry name" value="Leu-rich_rpt_typical-subtyp"/>
</dbReference>
<feature type="transmembrane region" description="Helical" evidence="3">
    <location>
        <begin position="880"/>
        <end position="903"/>
    </location>
</feature>
<keyword evidence="3" id="KW-1133">Transmembrane helix</keyword>
<dbReference type="EMBL" id="CAJNOC010003429">
    <property type="protein sequence ID" value="CAF0982172.1"/>
    <property type="molecule type" value="Genomic_DNA"/>
</dbReference>
<dbReference type="Proteomes" id="UP000663879">
    <property type="component" value="Unassembled WGS sequence"/>
</dbReference>
<keyword evidence="3" id="KW-0472">Membrane</keyword>
<feature type="transmembrane region" description="Helical" evidence="3">
    <location>
        <begin position="817"/>
        <end position="839"/>
    </location>
</feature>
<sequence>MSEDLDVSEKKLLNKSNAKKFYDPRTKKFLCDHKNFYSLDFSFRYFEDITEIRLRSNRISKLSKDLFDGCKNLKILDLGDNELNLNEHDFDCCVNLEHLHLDFNNLKNLPFKIFSKNYSLKNLFLNNNNLKHLPKDLFKNNTCLQIVHLHNNEINTLDPEVFHNCFYLNEICLNNNFICKLPSNFFQGLKNLTHIYLNSNQIEKLDENLFVDCDNLKTLDLECNKINGLGLKLINYFHTKKCFLNIENNFDFNDTQWLFNLMFKFDKIMNLNGSRRDYFLRFYGDVYNLTRSHLDYYCPEPRVEIFKRIKCFIRKEQSDLNEILYLIHYFYLKQDYKGFSIRKIEELDQFKLSVLDFLICVFQQEISTDKLLIFKDLFDLGMRQDPRSLNLEFKFFTSEVLIGFCQRNDLVLFEKLFPMDLVRKFVNSNNTKLLDSFSNFIFVTETKKLKDFFIKIDYLSCFEILFENQNEKMMKNLLLILKMTRMLTIVDNQSYEDYINIPNIANLNESFLDEYLIEFFRNEWNDSIQLLLDNYIEENCKFINLNNEEKIKNNVEDLLIKKVETKEKELKIDFFSNENDKDILTLIKIQKNPEFLLHETTSILLNKKWRYLPRFIYFFQLALYLIFTVFYSIYGKVFISYENNKALIITSKVVCLILIIIFIKCEILKIIDLSISKNIYCYISSAKKITELLNYLICLICVFIPNKMEDKNTLFSISIFLTYVILILKLDKVSCLGSYIILFEKAFKSSIKLFAILFICMSGLMLSIRIKSIILMQQNNQINLIGLFDSLIELGSLKLSNSNEANDSGFEKLKKNMVNYSIIVMYVIIMFIIFINVLCRLSIDDIKISQAEFISNKIKYVKKFENIRQKAKNKDLLLRYFYVNITFIFENLNLCATFIMKFIDRFIFFTRDNKKINNFKKAIHQPKKKTIF</sequence>
<comment type="caution">
    <text evidence="4">The sequence shown here is derived from an EMBL/GenBank/DDBJ whole genome shotgun (WGS) entry which is preliminary data.</text>
</comment>
<feature type="transmembrane region" description="Helical" evidence="3">
    <location>
        <begin position="714"/>
        <end position="730"/>
    </location>
</feature>